<proteinExistence type="predicted"/>
<organism evidence="1 2">
    <name type="scientific">Phytophthora infestans</name>
    <name type="common">Potato late blight agent</name>
    <name type="synonym">Botrytis infestans</name>
    <dbReference type="NCBI Taxonomy" id="4787"/>
    <lineage>
        <taxon>Eukaryota</taxon>
        <taxon>Sar</taxon>
        <taxon>Stramenopiles</taxon>
        <taxon>Oomycota</taxon>
        <taxon>Peronosporomycetes</taxon>
        <taxon>Peronosporales</taxon>
        <taxon>Peronosporaceae</taxon>
        <taxon>Phytophthora</taxon>
    </lineage>
</organism>
<gene>
    <name evidence="1" type="ORF">GN244_ATG20629</name>
</gene>
<dbReference type="EMBL" id="WSZM01001313">
    <property type="protein sequence ID" value="KAF4027735.1"/>
    <property type="molecule type" value="Genomic_DNA"/>
</dbReference>
<sequence>MSKQSVTDAGASQRVDAFTLCIRSLRPWVLSEKNTGGAAMLPVLPGVEVIVSKLAEMASSLWDPIALARADLDYRAKMEMSHRGAPRLSNVMPDKALLDVAQLALLHHTLGGSTKANETEVEEKTSPLC</sequence>
<protein>
    <submittedName>
        <fullName evidence="1">Uncharacterized protein</fullName>
    </submittedName>
</protein>
<comment type="caution">
    <text evidence="1">The sequence shown here is derived from an EMBL/GenBank/DDBJ whole genome shotgun (WGS) entry which is preliminary data.</text>
</comment>
<evidence type="ECO:0000313" key="1">
    <source>
        <dbReference type="EMBL" id="KAF4027735.1"/>
    </source>
</evidence>
<keyword evidence="2" id="KW-1185">Reference proteome</keyword>
<name>A0A833SNN9_PHYIN</name>
<dbReference type="Proteomes" id="UP000602510">
    <property type="component" value="Unassembled WGS sequence"/>
</dbReference>
<accession>A0A833SNN9</accession>
<dbReference type="AlphaFoldDB" id="A0A833SNN9"/>
<evidence type="ECO:0000313" key="2">
    <source>
        <dbReference type="Proteomes" id="UP000602510"/>
    </source>
</evidence>
<reference evidence="1" key="1">
    <citation type="submission" date="2020-04" db="EMBL/GenBank/DDBJ databases">
        <title>Hybrid Assembly of Korean Phytophthora infestans isolates.</title>
        <authorList>
            <person name="Prokchorchik M."/>
            <person name="Lee Y."/>
            <person name="Seo J."/>
            <person name="Cho J.-H."/>
            <person name="Park Y.-E."/>
            <person name="Jang D.-C."/>
            <person name="Im J.-S."/>
            <person name="Choi J.-G."/>
            <person name="Park H.-J."/>
            <person name="Lee G.-B."/>
            <person name="Lee Y.-G."/>
            <person name="Hong S.-Y."/>
            <person name="Cho K."/>
            <person name="Sohn K.H."/>
        </authorList>
    </citation>
    <scope>NUCLEOTIDE SEQUENCE</scope>
    <source>
        <strain evidence="1">KR_1_A1</strain>
    </source>
</reference>